<dbReference type="AlphaFoldDB" id="A0A0C9PU42"/>
<protein>
    <submittedName>
        <fullName evidence="2">Uncharacterized protein</fullName>
    </submittedName>
</protein>
<accession>A0A0C9PU42</accession>
<feature type="transmembrane region" description="Helical" evidence="1">
    <location>
        <begin position="181"/>
        <end position="201"/>
    </location>
</feature>
<dbReference type="Proteomes" id="UP000032552">
    <property type="component" value="Unassembled WGS sequence"/>
</dbReference>
<comment type="caution">
    <text evidence="2">The sequence shown here is derived from an EMBL/GenBank/DDBJ whole genome shotgun (WGS) entry which is preliminary data.</text>
</comment>
<dbReference type="EMBL" id="BAYM01000009">
    <property type="protein sequence ID" value="GAN35539.1"/>
    <property type="molecule type" value="Genomic_DNA"/>
</dbReference>
<keyword evidence="1" id="KW-1133">Transmembrane helix</keyword>
<feature type="transmembrane region" description="Helical" evidence="1">
    <location>
        <begin position="119"/>
        <end position="140"/>
    </location>
</feature>
<feature type="transmembrane region" description="Helical" evidence="1">
    <location>
        <begin position="233"/>
        <end position="251"/>
    </location>
</feature>
<feature type="transmembrane region" description="Helical" evidence="1">
    <location>
        <begin position="208"/>
        <end position="227"/>
    </location>
</feature>
<evidence type="ECO:0000313" key="3">
    <source>
        <dbReference type="Proteomes" id="UP000032552"/>
    </source>
</evidence>
<dbReference type="RefSeq" id="WP_003580842.1">
    <property type="nucleotide sequence ID" value="NZ_BAYM01000009.1"/>
</dbReference>
<evidence type="ECO:0000313" key="2">
    <source>
        <dbReference type="EMBL" id="GAN35539.1"/>
    </source>
</evidence>
<proteinExistence type="predicted"/>
<feature type="transmembrane region" description="Helical" evidence="1">
    <location>
        <begin position="152"/>
        <end position="175"/>
    </location>
</feature>
<evidence type="ECO:0000256" key="1">
    <source>
        <dbReference type="SAM" id="Phobius"/>
    </source>
</evidence>
<keyword evidence="1" id="KW-0812">Transmembrane</keyword>
<feature type="transmembrane region" description="Helical" evidence="1">
    <location>
        <begin position="96"/>
        <end position="113"/>
    </location>
</feature>
<reference evidence="3" key="1">
    <citation type="submission" date="2014-05" db="EMBL/GenBank/DDBJ databases">
        <title>Whole genome sequencing of Lactobacillus casei NRIC0644.</title>
        <authorList>
            <person name="Atarashi H."/>
            <person name="Yoshida Y."/>
            <person name="Fujimura S."/>
            <person name="Tanaka N."/>
            <person name="Shiwa Y."/>
            <person name="Yoshikawa H."/>
            <person name="Okada S."/>
            <person name="Nakagawa J."/>
        </authorList>
    </citation>
    <scope>NUCLEOTIDE SEQUENCE [LARGE SCALE GENOMIC DNA]</scope>
    <source>
        <strain evidence="3">NRIC0644</strain>
    </source>
</reference>
<keyword evidence="1" id="KW-0472">Membrane</keyword>
<sequence length="262" mass="28768">MKKLKQLRTANDQQLKAIHGTDYTYTETVIGYLRTDLRKDPYAIEQAINDLLTTLTDAQTAGHRVAAFFSDDPQTAADNILKELPRVPAWYLFDQYWPIVMFLFASIIFTMLVGQEHRLSLSSIAAPVAVVFAFIGVPFARGISFNKVSSKTIFGLLIAFALFIIVPLLIGYFSAKTNAFSFSRPLLISLCVGIGLVNLCLAGYFRTIALLLISWTGIWLLALLGFLLPASSLTVGLAIAGVLCATVLLFYHPEPKSVIAAN</sequence>
<organism evidence="2 3">
    <name type="scientific">Lacticaseibacillus paracasei NRIC 0644</name>
    <dbReference type="NCBI Taxonomy" id="1435038"/>
    <lineage>
        <taxon>Bacteria</taxon>
        <taxon>Bacillati</taxon>
        <taxon>Bacillota</taxon>
        <taxon>Bacilli</taxon>
        <taxon>Lactobacillales</taxon>
        <taxon>Lactobacillaceae</taxon>
        <taxon>Lacticaseibacillus</taxon>
    </lineage>
</organism>
<name>A0A0C9PU42_LACPA</name>
<gene>
    <name evidence="2" type="ORF">LC0644_0128</name>
</gene>
<dbReference type="SUPFAM" id="SSF158560">
    <property type="entry name" value="BH3980-like"/>
    <property type="match status" value="1"/>
</dbReference>